<protein>
    <submittedName>
        <fullName evidence="1">Uncharacterized protein</fullName>
    </submittedName>
</protein>
<dbReference type="Proteomes" id="UP000231056">
    <property type="component" value="Unassembled WGS sequence"/>
</dbReference>
<proteinExistence type="predicted"/>
<dbReference type="AlphaFoldDB" id="A0A2M6IVC6"/>
<name>A0A2M6IVC6_9BACT</name>
<organism evidence="1 2">
    <name type="scientific">Candidatus Roizmanbacteria bacterium CG11_big_fil_rev_8_21_14_0_20_36_8</name>
    <dbReference type="NCBI Taxonomy" id="1974856"/>
    <lineage>
        <taxon>Bacteria</taxon>
        <taxon>Candidatus Roizmaniibacteriota</taxon>
    </lineage>
</organism>
<dbReference type="EMBL" id="PCVM01000004">
    <property type="protein sequence ID" value="PIQ73868.1"/>
    <property type="molecule type" value="Genomic_DNA"/>
</dbReference>
<evidence type="ECO:0000313" key="1">
    <source>
        <dbReference type="EMBL" id="PIQ73868.1"/>
    </source>
</evidence>
<accession>A0A2M6IVC6</accession>
<dbReference type="Gene3D" id="1.10.3210.10">
    <property type="entry name" value="Hypothetical protein af1432"/>
    <property type="match status" value="1"/>
</dbReference>
<gene>
    <name evidence="1" type="ORF">COV58_00185</name>
</gene>
<evidence type="ECO:0000313" key="2">
    <source>
        <dbReference type="Proteomes" id="UP000231056"/>
    </source>
</evidence>
<sequence length="333" mass="37467">AGQETYEGLKVNFNVALGSFLETHTQGEDDGSEKQAGILYNVKTAMAFVESTLDGKKRRTGEPTMAHIYRVALRMMDQIDKINSGQARNKSYVGMSSDLIELSLLSAVLHDFTEDRIKTDDGELEGVVTSNQSTLPDIHGEMQWVDLHQKNYETGESKEPTKLYPGDFTIDHLANNLVALNKKGTDDEIIAELENAKKRILSKNRAFGVRTALLPTIPALVKLADRADNHDTYWMGSKTDPSQLVTEQKLSEKAKEALTVLKPFEFYLRWYRIYNNKDILLKGISPRLLEVLRIKDYFESAPSGWGKLVLLGLPPSQIYSDEPSKYGLPQLRI</sequence>
<comment type="caution">
    <text evidence="1">The sequence shown here is derived from an EMBL/GenBank/DDBJ whole genome shotgun (WGS) entry which is preliminary data.</text>
</comment>
<reference evidence="1 2" key="1">
    <citation type="submission" date="2017-09" db="EMBL/GenBank/DDBJ databases">
        <title>Depth-based differentiation of microbial function through sediment-hosted aquifers and enrichment of novel symbionts in the deep terrestrial subsurface.</title>
        <authorList>
            <person name="Probst A.J."/>
            <person name="Ladd B."/>
            <person name="Jarett J.K."/>
            <person name="Geller-Mcgrath D.E."/>
            <person name="Sieber C.M."/>
            <person name="Emerson J.B."/>
            <person name="Anantharaman K."/>
            <person name="Thomas B.C."/>
            <person name="Malmstrom R."/>
            <person name="Stieglmeier M."/>
            <person name="Klingl A."/>
            <person name="Woyke T."/>
            <person name="Ryan C.M."/>
            <person name="Banfield J.F."/>
        </authorList>
    </citation>
    <scope>NUCLEOTIDE SEQUENCE [LARGE SCALE GENOMIC DNA]</scope>
    <source>
        <strain evidence="1">CG11_big_fil_rev_8_21_14_0_20_36_8</strain>
    </source>
</reference>
<feature type="non-terminal residue" evidence="1">
    <location>
        <position position="1"/>
    </location>
</feature>